<keyword evidence="5" id="KW-1185">Reference proteome</keyword>
<gene>
    <name evidence="3" type="primary">flgJ</name>
    <name evidence="2" type="ORF">Ga0058931_2685</name>
    <name evidence="3" type="ORF">HLUCCA05_00075</name>
</gene>
<accession>A0A0N8K7E8</accession>
<proteinExistence type="predicted"/>
<organism evidence="3 4">
    <name type="scientific">Roseibaca calidilacus</name>
    <dbReference type="NCBI Taxonomy" id="1666912"/>
    <lineage>
        <taxon>Bacteria</taxon>
        <taxon>Pseudomonadati</taxon>
        <taxon>Pseudomonadota</taxon>
        <taxon>Alphaproteobacteria</taxon>
        <taxon>Rhodobacterales</taxon>
        <taxon>Paracoccaceae</taxon>
        <taxon>Roseinatronobacter</taxon>
    </lineage>
</organism>
<evidence type="ECO:0000259" key="1">
    <source>
        <dbReference type="Pfam" id="PF10135"/>
    </source>
</evidence>
<dbReference type="Proteomes" id="UP000182045">
    <property type="component" value="Unassembled WGS sequence"/>
</dbReference>
<feature type="domain" description="Flagellar protein FlgJ N-terminal" evidence="1">
    <location>
        <begin position="46"/>
        <end position="81"/>
    </location>
</feature>
<dbReference type="STRING" id="1666912.Ga0058931_2685"/>
<keyword evidence="3" id="KW-0966">Cell projection</keyword>
<evidence type="ECO:0000313" key="4">
    <source>
        <dbReference type="Proteomes" id="UP000050413"/>
    </source>
</evidence>
<dbReference type="EMBL" id="FBYC01000004">
    <property type="protein sequence ID" value="CUX82956.1"/>
    <property type="molecule type" value="Genomic_DNA"/>
</dbReference>
<comment type="caution">
    <text evidence="3">The sequence shown here is derived from an EMBL/GenBank/DDBJ whole genome shotgun (WGS) entry which is preliminary data.</text>
</comment>
<evidence type="ECO:0000313" key="5">
    <source>
        <dbReference type="Proteomes" id="UP000182045"/>
    </source>
</evidence>
<name>A0A0N8K7E8_9RHOB</name>
<protein>
    <submittedName>
        <fullName evidence="3">Flagellar protein FlgJ</fullName>
    </submittedName>
    <submittedName>
        <fullName evidence="2">Rod binding protein</fullName>
    </submittedName>
</protein>
<dbReference type="RefSeq" id="WP_082700277.1">
    <property type="nucleotide sequence ID" value="NZ_FBYC01000004.1"/>
</dbReference>
<reference evidence="2 5" key="2">
    <citation type="submission" date="2016-01" db="EMBL/GenBank/DDBJ databases">
        <authorList>
            <person name="Varghese N."/>
        </authorList>
    </citation>
    <scope>NUCLEOTIDE SEQUENCE [LARGE SCALE GENOMIC DNA]</scope>
    <source>
        <strain evidence="2 5">HL-91</strain>
    </source>
</reference>
<dbReference type="AlphaFoldDB" id="A0A0N8K7E8"/>
<dbReference type="EMBL" id="LJSG01000013">
    <property type="protein sequence ID" value="KPP91537.1"/>
    <property type="molecule type" value="Genomic_DNA"/>
</dbReference>
<reference evidence="3 4" key="1">
    <citation type="submission" date="2015-09" db="EMBL/GenBank/DDBJ databases">
        <title>Identification and resolution of microdiversity through metagenomic sequencing of parallel consortia.</title>
        <authorList>
            <person name="Nelson W.C."/>
            <person name="Romine M.F."/>
            <person name="Lindemann S.R."/>
        </authorList>
    </citation>
    <scope>NUCLEOTIDE SEQUENCE [LARGE SCALE GENOMIC DNA]</scope>
    <source>
        <strain evidence="3">HL-91</strain>
    </source>
</reference>
<dbReference type="InterPro" id="IPR019301">
    <property type="entry name" value="Flagellar_prot_FlgJ_N"/>
</dbReference>
<sequence length="92" mass="9651">MLHTSGPVMLASQPKPQIKTAARQFEAVFLAQMLAASGAGRPSESQGGGIGESHFASFLLDAQAQRIAERGGIGLAETIIRHYAPEPPAKPQ</sequence>
<dbReference type="Pfam" id="PF10135">
    <property type="entry name" value="Rod-binding"/>
    <property type="match status" value="1"/>
</dbReference>
<keyword evidence="3" id="KW-0282">Flagellum</keyword>
<dbReference type="Proteomes" id="UP000050413">
    <property type="component" value="Unassembled WGS sequence"/>
</dbReference>
<evidence type="ECO:0000313" key="2">
    <source>
        <dbReference type="EMBL" id="CUX82956.1"/>
    </source>
</evidence>
<keyword evidence="3" id="KW-0969">Cilium</keyword>
<evidence type="ECO:0000313" key="3">
    <source>
        <dbReference type="EMBL" id="KPP91537.1"/>
    </source>
</evidence>